<dbReference type="CDD" id="cd06222">
    <property type="entry name" value="RNase_H_like"/>
    <property type="match status" value="1"/>
</dbReference>
<reference evidence="2" key="1">
    <citation type="submission" date="2022-04" db="EMBL/GenBank/DDBJ databases">
        <title>Carnegiea gigantea Genome sequencing and assembly v2.</title>
        <authorList>
            <person name="Copetti D."/>
            <person name="Sanderson M.J."/>
            <person name="Burquez A."/>
            <person name="Wojciechowski M.F."/>
        </authorList>
    </citation>
    <scope>NUCLEOTIDE SEQUENCE</scope>
    <source>
        <strain evidence="2">SGP5-SGP5p</strain>
        <tissue evidence="2">Aerial part</tissue>
    </source>
</reference>
<dbReference type="Pfam" id="PF13456">
    <property type="entry name" value="RVT_3"/>
    <property type="match status" value="1"/>
</dbReference>
<dbReference type="OrthoDB" id="1193120at2759"/>
<gene>
    <name evidence="2" type="ORF">Cgig2_019104</name>
</gene>
<dbReference type="Gene3D" id="3.30.420.10">
    <property type="entry name" value="Ribonuclease H-like superfamily/Ribonuclease H"/>
    <property type="match status" value="1"/>
</dbReference>
<protein>
    <recommendedName>
        <fullName evidence="1">RNase H type-1 domain-containing protein</fullName>
    </recommendedName>
</protein>
<dbReference type="InterPro" id="IPR036397">
    <property type="entry name" value="RNaseH_sf"/>
</dbReference>
<sequence>MQCVICGHPKETVMHALFECPLATGIWEGSNFSRMLWSPKYRCPVDCFVAAKKELPSEEVEELVGVMWEIWNARNWFIFKTLDTNLALLSKRAIAFVHSYRAAIKQEHPRSVPLPSMWQPPASDLYKLNFDDGVVSGMGWGWGVVIRNSMGDVVLAGVQQGPGFAGAEMEEARACIFGLKHAIEAGLTSLVIKGDSLLACYDDYGSQKNFYKKTSPRAKRLIRDITWNKTKADLHLGV</sequence>
<dbReference type="AlphaFoldDB" id="A0A9Q1QGW1"/>
<evidence type="ECO:0000313" key="2">
    <source>
        <dbReference type="EMBL" id="KAJ8441717.1"/>
    </source>
</evidence>
<dbReference type="EMBL" id="JAKOGI010000156">
    <property type="protein sequence ID" value="KAJ8441717.1"/>
    <property type="molecule type" value="Genomic_DNA"/>
</dbReference>
<feature type="domain" description="RNase H type-1" evidence="1">
    <location>
        <begin position="139"/>
        <end position="197"/>
    </location>
</feature>
<dbReference type="GO" id="GO:0004523">
    <property type="term" value="F:RNA-DNA hybrid ribonuclease activity"/>
    <property type="evidence" value="ECO:0007669"/>
    <property type="project" value="InterPro"/>
</dbReference>
<organism evidence="2 3">
    <name type="scientific">Carnegiea gigantea</name>
    <dbReference type="NCBI Taxonomy" id="171969"/>
    <lineage>
        <taxon>Eukaryota</taxon>
        <taxon>Viridiplantae</taxon>
        <taxon>Streptophyta</taxon>
        <taxon>Embryophyta</taxon>
        <taxon>Tracheophyta</taxon>
        <taxon>Spermatophyta</taxon>
        <taxon>Magnoliopsida</taxon>
        <taxon>eudicotyledons</taxon>
        <taxon>Gunneridae</taxon>
        <taxon>Pentapetalae</taxon>
        <taxon>Caryophyllales</taxon>
        <taxon>Cactineae</taxon>
        <taxon>Cactaceae</taxon>
        <taxon>Cactoideae</taxon>
        <taxon>Echinocereeae</taxon>
        <taxon>Carnegiea</taxon>
    </lineage>
</organism>
<accession>A0A9Q1QGW1</accession>
<dbReference type="GO" id="GO:0003676">
    <property type="term" value="F:nucleic acid binding"/>
    <property type="evidence" value="ECO:0007669"/>
    <property type="project" value="InterPro"/>
</dbReference>
<proteinExistence type="predicted"/>
<name>A0A9Q1QGW1_9CARY</name>
<keyword evidence="3" id="KW-1185">Reference proteome</keyword>
<dbReference type="SUPFAM" id="SSF53098">
    <property type="entry name" value="Ribonuclease H-like"/>
    <property type="match status" value="1"/>
</dbReference>
<dbReference type="PANTHER" id="PTHR47074">
    <property type="entry name" value="BNAC02G40300D PROTEIN"/>
    <property type="match status" value="1"/>
</dbReference>
<evidence type="ECO:0000259" key="1">
    <source>
        <dbReference type="Pfam" id="PF13456"/>
    </source>
</evidence>
<dbReference type="InterPro" id="IPR052929">
    <property type="entry name" value="RNase_H-like_EbsB-rel"/>
</dbReference>
<dbReference type="InterPro" id="IPR002156">
    <property type="entry name" value="RNaseH_domain"/>
</dbReference>
<evidence type="ECO:0000313" key="3">
    <source>
        <dbReference type="Proteomes" id="UP001153076"/>
    </source>
</evidence>
<dbReference type="InterPro" id="IPR044730">
    <property type="entry name" value="RNase_H-like_dom_plant"/>
</dbReference>
<dbReference type="InterPro" id="IPR012337">
    <property type="entry name" value="RNaseH-like_sf"/>
</dbReference>
<dbReference type="PANTHER" id="PTHR47074:SF21">
    <property type="entry name" value="RNASE H TYPE-1 DOMAIN-CONTAINING PROTEIN"/>
    <property type="match status" value="1"/>
</dbReference>
<comment type="caution">
    <text evidence="2">The sequence shown here is derived from an EMBL/GenBank/DDBJ whole genome shotgun (WGS) entry which is preliminary data.</text>
</comment>
<dbReference type="Proteomes" id="UP001153076">
    <property type="component" value="Unassembled WGS sequence"/>
</dbReference>